<organism evidence="3 4">
    <name type="scientific">Mycolicibacterium hodleri</name>
    <dbReference type="NCBI Taxonomy" id="49897"/>
    <lineage>
        <taxon>Bacteria</taxon>
        <taxon>Bacillati</taxon>
        <taxon>Actinomycetota</taxon>
        <taxon>Actinomycetes</taxon>
        <taxon>Mycobacteriales</taxon>
        <taxon>Mycobacteriaceae</taxon>
        <taxon>Mycolicibacterium</taxon>
    </lineage>
</organism>
<evidence type="ECO:0000313" key="4">
    <source>
        <dbReference type="Proteomes" id="UP000320095"/>
    </source>
</evidence>
<keyword evidence="4" id="KW-1185">Reference proteome</keyword>
<feature type="compositionally biased region" description="Basic and acidic residues" evidence="1">
    <location>
        <begin position="19"/>
        <end position="29"/>
    </location>
</feature>
<dbReference type="RefSeq" id="WP_140689099.1">
    <property type="nucleotide sequence ID" value="NZ_RCZG01000002.1"/>
</dbReference>
<feature type="transmembrane region" description="Helical" evidence="2">
    <location>
        <begin position="82"/>
        <end position="106"/>
    </location>
</feature>
<reference evidence="3 4" key="1">
    <citation type="journal article" date="2019" name="Environ. Microbiol.">
        <title>Species interactions and distinct microbial communities in high Arctic permafrost affected cryosols are associated with the CH4 and CO2 gas fluxes.</title>
        <authorList>
            <person name="Altshuler I."/>
            <person name="Hamel J."/>
            <person name="Turney S."/>
            <person name="Magnuson E."/>
            <person name="Levesque R."/>
            <person name="Greer C."/>
            <person name="Whyte L.G."/>
        </authorList>
    </citation>
    <scope>NUCLEOTIDE SEQUENCE [LARGE SCALE GENOMIC DNA]</scope>
    <source>
        <strain evidence="3 4">S5.20</strain>
    </source>
</reference>
<evidence type="ECO:0000313" key="3">
    <source>
        <dbReference type="EMBL" id="TPG35789.1"/>
    </source>
</evidence>
<dbReference type="EMBL" id="RCZG01000002">
    <property type="protein sequence ID" value="TPG35789.1"/>
    <property type="molecule type" value="Genomic_DNA"/>
</dbReference>
<feature type="region of interest" description="Disordered" evidence="1">
    <location>
        <begin position="1"/>
        <end position="39"/>
    </location>
</feature>
<evidence type="ECO:0000256" key="1">
    <source>
        <dbReference type="SAM" id="MobiDB-lite"/>
    </source>
</evidence>
<dbReference type="OrthoDB" id="4482890at2"/>
<accession>A0A502EFH1</accession>
<keyword evidence="2" id="KW-0472">Membrane</keyword>
<proteinExistence type="predicted"/>
<protein>
    <submittedName>
        <fullName evidence="3">Uncharacterized protein</fullName>
    </submittedName>
</protein>
<name>A0A502EFH1_9MYCO</name>
<dbReference type="AlphaFoldDB" id="A0A502EFH1"/>
<comment type="caution">
    <text evidence="3">The sequence shown here is derived from an EMBL/GenBank/DDBJ whole genome shotgun (WGS) entry which is preliminary data.</text>
</comment>
<gene>
    <name evidence="3" type="ORF">EAH80_06955</name>
</gene>
<sequence>MTSAQQSLPGEPPAPQRGQTRDERGRDVSEAQAEAEEQTSKWKRFLHMMSPRLVWSMAEGYPVVIKQFIQFCLILIYPAWVFAVLVGGLFQLAFYVTVYPLLWLLFWPVRAHQKKNNPEEYAANRAKYANKKWYET</sequence>
<keyword evidence="2" id="KW-1133">Transmembrane helix</keyword>
<dbReference type="Proteomes" id="UP000320095">
    <property type="component" value="Unassembled WGS sequence"/>
</dbReference>
<evidence type="ECO:0000256" key="2">
    <source>
        <dbReference type="SAM" id="Phobius"/>
    </source>
</evidence>
<keyword evidence="2" id="KW-0812">Transmembrane</keyword>